<feature type="region of interest" description="Disordered" evidence="3">
    <location>
        <begin position="1"/>
        <end position="60"/>
    </location>
</feature>
<evidence type="ECO:0000256" key="3">
    <source>
        <dbReference type="SAM" id="MobiDB-lite"/>
    </source>
</evidence>
<accession>A0A1E1L4P4</accession>
<keyword evidence="6" id="KW-1185">Reference proteome</keyword>
<feature type="compositionally biased region" description="Basic and acidic residues" evidence="3">
    <location>
        <begin position="1"/>
        <end position="11"/>
    </location>
</feature>
<dbReference type="GO" id="GO:0003723">
    <property type="term" value="F:RNA binding"/>
    <property type="evidence" value="ECO:0007669"/>
    <property type="project" value="UniProtKB-UniRule"/>
</dbReference>
<evidence type="ECO:0000256" key="1">
    <source>
        <dbReference type="ARBA" id="ARBA00022884"/>
    </source>
</evidence>
<reference evidence="6" key="1">
    <citation type="submission" date="2016-03" db="EMBL/GenBank/DDBJ databases">
        <authorList>
            <person name="Guldener U."/>
        </authorList>
    </citation>
    <scope>NUCLEOTIDE SEQUENCE [LARGE SCALE GENOMIC DNA]</scope>
    <source>
        <strain evidence="6">04CH-RAC-A.6.1</strain>
    </source>
</reference>
<feature type="domain" description="RRM" evidence="4">
    <location>
        <begin position="70"/>
        <end position="149"/>
    </location>
</feature>
<feature type="compositionally biased region" description="Polar residues" evidence="3">
    <location>
        <begin position="12"/>
        <end position="25"/>
    </location>
</feature>
<dbReference type="Pfam" id="PF00076">
    <property type="entry name" value="RRM_1"/>
    <property type="match status" value="1"/>
</dbReference>
<evidence type="ECO:0000256" key="2">
    <source>
        <dbReference type="PROSITE-ProRule" id="PRU00176"/>
    </source>
</evidence>
<feature type="domain" description="RRM" evidence="4">
    <location>
        <begin position="191"/>
        <end position="277"/>
    </location>
</feature>
<evidence type="ECO:0000313" key="5">
    <source>
        <dbReference type="EMBL" id="CZT05343.1"/>
    </source>
</evidence>
<dbReference type="SMART" id="SM00360">
    <property type="entry name" value="RRM"/>
    <property type="match status" value="3"/>
</dbReference>
<dbReference type="SUPFAM" id="SSF54928">
    <property type="entry name" value="RNA-binding domain, RBD"/>
    <property type="match status" value="2"/>
</dbReference>
<feature type="domain" description="RRM" evidence="4">
    <location>
        <begin position="288"/>
        <end position="369"/>
    </location>
</feature>
<dbReference type="PANTHER" id="PTHR21245">
    <property type="entry name" value="HETEROGENEOUS NUCLEAR RIBONUCLEOPROTEIN"/>
    <property type="match status" value="1"/>
</dbReference>
<dbReference type="EMBL" id="FJUX01000076">
    <property type="protein sequence ID" value="CZT05343.1"/>
    <property type="molecule type" value="Genomic_DNA"/>
</dbReference>
<feature type="compositionally biased region" description="Basic and acidic residues" evidence="3">
    <location>
        <begin position="26"/>
        <end position="35"/>
    </location>
</feature>
<protein>
    <submittedName>
        <fullName evidence="5">Related to single-stranded DNA binding protein</fullName>
    </submittedName>
</protein>
<dbReference type="OrthoDB" id="272703at2759"/>
<dbReference type="PROSITE" id="PS50102">
    <property type="entry name" value="RRM"/>
    <property type="match status" value="3"/>
</dbReference>
<proteinExistence type="predicted"/>
<dbReference type="InterPro" id="IPR000504">
    <property type="entry name" value="RRM_dom"/>
</dbReference>
<name>A0A1E1L4P4_9HELO</name>
<keyword evidence="1 2" id="KW-0694">RNA-binding</keyword>
<sequence length="378" mass="42651">MDGNWRIKREPSQSPRTGNRSQNDLAQHHVLDWRRNGKKSSAARNDLTSDGKLRRPLSDSQVNQAIEEGRRIYVGNLPYEATVSDIESLFSSIAPAIEGVNMSVDGMTGRNPSYCFIDFTTRDMAERVIQEYNGRTFMRRPLKVKPGVKARSGAGRSNPWDRAVDIESQSFRRCNTLEEPQDQNVASREGRRLYLGGLPRFQTQQDAHDQIGRLFKDYNVQIISKPISAHKSKRDLPGNHNYVFIDLESPEEAILAAHELDGISMWGWNLEIDFASVASTSGKVFERRTVCVGGLPRFPDRKTAELNIRELFEGYEILKIGSLKVPEASHGGCFCFVVLKDEANTDSALQNLDDKQKWGVEITVKPATTKKFGYKAKQ</sequence>
<evidence type="ECO:0000259" key="4">
    <source>
        <dbReference type="PROSITE" id="PS50102"/>
    </source>
</evidence>
<dbReference type="InterPro" id="IPR035979">
    <property type="entry name" value="RBD_domain_sf"/>
</dbReference>
<evidence type="ECO:0000313" key="6">
    <source>
        <dbReference type="Proteomes" id="UP000178912"/>
    </source>
</evidence>
<dbReference type="AlphaFoldDB" id="A0A1E1L4P4"/>
<organism evidence="5 6">
    <name type="scientific">Rhynchosporium agropyri</name>
    <dbReference type="NCBI Taxonomy" id="914238"/>
    <lineage>
        <taxon>Eukaryota</taxon>
        <taxon>Fungi</taxon>
        <taxon>Dikarya</taxon>
        <taxon>Ascomycota</taxon>
        <taxon>Pezizomycotina</taxon>
        <taxon>Leotiomycetes</taxon>
        <taxon>Helotiales</taxon>
        <taxon>Ploettnerulaceae</taxon>
        <taxon>Rhynchosporium</taxon>
    </lineage>
</organism>
<dbReference type="InterPro" id="IPR012677">
    <property type="entry name" value="Nucleotide-bd_a/b_plait_sf"/>
</dbReference>
<dbReference type="Gene3D" id="3.30.70.330">
    <property type="match status" value="3"/>
</dbReference>
<dbReference type="CDD" id="cd00590">
    <property type="entry name" value="RRM_SF"/>
    <property type="match status" value="3"/>
</dbReference>
<feature type="compositionally biased region" description="Basic and acidic residues" evidence="3">
    <location>
        <begin position="47"/>
        <end position="57"/>
    </location>
</feature>
<dbReference type="Proteomes" id="UP000178912">
    <property type="component" value="Unassembled WGS sequence"/>
</dbReference>
<gene>
    <name evidence="5" type="ORF">RAG0_11485</name>
</gene>